<dbReference type="InterPro" id="IPR016162">
    <property type="entry name" value="Ald_DH_N"/>
</dbReference>
<dbReference type="InterPro" id="IPR015590">
    <property type="entry name" value="Aldehyde_DH_dom"/>
</dbReference>
<dbReference type="InterPro" id="IPR050740">
    <property type="entry name" value="Aldehyde_DH_Superfamily"/>
</dbReference>
<sequence>MATVSSSTSLLRDPALFREKAYINGQWTEAGANSRFSVFNPFSKEYLGSCPDLADKAAPYSDNSGTEEAINFAEKAFEDFQHSSPRERKRILKDWFELMQEHEKDLATILSLENGRPIGAAHAEIKYAASFLEWFEGESVRSYGDSGQASARGTQVITIKQPIGVAGIITPWNFPSAMITRKAGAALAAGCCMVIKPAAETPYSALALAELGHRAGIPAGVINVLTSQSNTVDVGKLICEHPSVKKLSFTGSTAVGKTLMQQSSHSLKKLSMELGGNAPFVGKVYIQKGIEDTFVDRLIDTINEQVIKGDPLSSGTTIGPLINVKWTKKVERLVEDALQQGANLVLGGTRSADDQENYYPPTILTGMSHSMQASKEELFGPVVAVYSFEDDKDLIAMANDSDVGLGAYIYTDTLSQAWKTTEMLQTGMVGVNTGVISDPVAPFGGVKHSGFGREGGRTGIEEFQVLKTVSIGGLDGR</sequence>
<evidence type="ECO:0000256" key="3">
    <source>
        <dbReference type="PROSITE-ProRule" id="PRU10007"/>
    </source>
</evidence>
<dbReference type="Gene3D" id="3.40.605.10">
    <property type="entry name" value="Aldehyde Dehydrogenase, Chain A, domain 1"/>
    <property type="match status" value="2"/>
</dbReference>
<organism evidence="6 7">
    <name type="scientific">Fusarium fujikuroi</name>
    <name type="common">Bakanae and foot rot disease fungus</name>
    <name type="synonym">Gibberella fujikuroi</name>
    <dbReference type="NCBI Taxonomy" id="5127"/>
    <lineage>
        <taxon>Eukaryota</taxon>
        <taxon>Fungi</taxon>
        <taxon>Dikarya</taxon>
        <taxon>Ascomycota</taxon>
        <taxon>Pezizomycotina</taxon>
        <taxon>Sordariomycetes</taxon>
        <taxon>Hypocreomycetidae</taxon>
        <taxon>Hypocreales</taxon>
        <taxon>Nectriaceae</taxon>
        <taxon>Fusarium</taxon>
        <taxon>Fusarium fujikuroi species complex</taxon>
    </lineage>
</organism>
<keyword evidence="2 4" id="KW-0560">Oxidoreductase</keyword>
<feature type="domain" description="Aldehyde dehydrogenase" evidence="5">
    <location>
        <begin position="283"/>
        <end position="469"/>
    </location>
</feature>
<dbReference type="AlphaFoldDB" id="A0A9Q9RMM7"/>
<dbReference type="FunFam" id="3.40.605.10:FF:000005">
    <property type="entry name" value="Succinate-semialdehyde dehydrogenase I"/>
    <property type="match status" value="1"/>
</dbReference>
<dbReference type="PANTHER" id="PTHR43353:SF5">
    <property type="entry name" value="SUCCINATE-SEMIALDEHYDE DEHYDROGENASE, MITOCHONDRIAL"/>
    <property type="match status" value="1"/>
</dbReference>
<comment type="caution">
    <text evidence="6">The sequence shown here is derived from an EMBL/GenBank/DDBJ whole genome shotgun (WGS) entry which is preliminary data.</text>
</comment>
<dbReference type="Proteomes" id="UP000760494">
    <property type="component" value="Unassembled WGS sequence"/>
</dbReference>
<feature type="domain" description="Aldehyde dehydrogenase" evidence="5">
    <location>
        <begin position="27"/>
        <end position="281"/>
    </location>
</feature>
<evidence type="ECO:0000256" key="1">
    <source>
        <dbReference type="ARBA" id="ARBA00009986"/>
    </source>
</evidence>
<reference evidence="6" key="1">
    <citation type="submission" date="2019-05" db="EMBL/GenBank/DDBJ databases">
        <authorList>
            <person name="Piombo E."/>
        </authorList>
    </citation>
    <scope>NUCLEOTIDE SEQUENCE</scope>
    <source>
        <strain evidence="6">C2S</strain>
    </source>
</reference>
<dbReference type="GO" id="GO:0009450">
    <property type="term" value="P:gamma-aminobutyric acid catabolic process"/>
    <property type="evidence" value="ECO:0007669"/>
    <property type="project" value="TreeGrafter"/>
</dbReference>
<protein>
    <recommendedName>
        <fullName evidence="5">Aldehyde dehydrogenase domain-containing protein</fullName>
    </recommendedName>
</protein>
<name>A0A9Q9RMM7_FUSFU</name>
<accession>A0A9Q9RMM7</accession>
<dbReference type="CDD" id="cd07103">
    <property type="entry name" value="ALDH_F5_SSADH_GabD"/>
    <property type="match status" value="1"/>
</dbReference>
<dbReference type="GO" id="GO:0005737">
    <property type="term" value="C:cytoplasm"/>
    <property type="evidence" value="ECO:0007669"/>
    <property type="project" value="TreeGrafter"/>
</dbReference>
<dbReference type="InterPro" id="IPR016161">
    <property type="entry name" value="Ald_DH/histidinol_DH"/>
</dbReference>
<proteinExistence type="inferred from homology"/>
<dbReference type="Pfam" id="PF00171">
    <property type="entry name" value="Aldedh"/>
    <property type="match status" value="2"/>
</dbReference>
<dbReference type="InterPro" id="IPR029510">
    <property type="entry name" value="Ald_DH_CS_GLU"/>
</dbReference>
<evidence type="ECO:0000313" key="6">
    <source>
        <dbReference type="EMBL" id="VTT69140.1"/>
    </source>
</evidence>
<dbReference type="EMBL" id="CABFJX010000246">
    <property type="protein sequence ID" value="VTT69140.1"/>
    <property type="molecule type" value="Genomic_DNA"/>
</dbReference>
<dbReference type="PROSITE" id="PS00687">
    <property type="entry name" value="ALDEHYDE_DEHYDR_GLU"/>
    <property type="match status" value="1"/>
</dbReference>
<dbReference type="GO" id="GO:0004777">
    <property type="term" value="F:succinate-semialdehyde dehydrogenase (NAD+) activity"/>
    <property type="evidence" value="ECO:0007669"/>
    <property type="project" value="TreeGrafter"/>
</dbReference>
<dbReference type="InterPro" id="IPR016163">
    <property type="entry name" value="Ald_DH_C"/>
</dbReference>
<evidence type="ECO:0000256" key="2">
    <source>
        <dbReference type="ARBA" id="ARBA00023002"/>
    </source>
</evidence>
<gene>
    <name evidence="6" type="ORF">C2S_7350</name>
</gene>
<evidence type="ECO:0000313" key="7">
    <source>
        <dbReference type="Proteomes" id="UP000760494"/>
    </source>
</evidence>
<evidence type="ECO:0000256" key="4">
    <source>
        <dbReference type="RuleBase" id="RU003345"/>
    </source>
</evidence>
<dbReference type="SUPFAM" id="SSF53720">
    <property type="entry name" value="ALDH-like"/>
    <property type="match status" value="1"/>
</dbReference>
<evidence type="ECO:0000259" key="5">
    <source>
        <dbReference type="Pfam" id="PF00171"/>
    </source>
</evidence>
<dbReference type="PANTHER" id="PTHR43353">
    <property type="entry name" value="SUCCINATE-SEMIALDEHYDE DEHYDROGENASE, MITOCHONDRIAL"/>
    <property type="match status" value="1"/>
</dbReference>
<feature type="active site" evidence="3">
    <location>
        <position position="273"/>
    </location>
</feature>
<comment type="similarity">
    <text evidence="1 4">Belongs to the aldehyde dehydrogenase family.</text>
</comment>
<dbReference type="Gene3D" id="3.40.309.10">
    <property type="entry name" value="Aldehyde Dehydrogenase, Chain A, domain 2"/>
    <property type="match status" value="1"/>
</dbReference>